<dbReference type="EMBL" id="GBXM01050452">
    <property type="protein sequence ID" value="JAH58125.1"/>
    <property type="molecule type" value="Transcribed_RNA"/>
</dbReference>
<evidence type="ECO:0000313" key="1">
    <source>
        <dbReference type="EMBL" id="JAH58125.1"/>
    </source>
</evidence>
<proteinExistence type="predicted"/>
<dbReference type="AlphaFoldDB" id="A0A0E9TYU9"/>
<reference evidence="1" key="2">
    <citation type="journal article" date="2015" name="Fish Shellfish Immunol.">
        <title>Early steps in the European eel (Anguilla anguilla)-Vibrio vulnificus interaction in the gills: Role of the RtxA13 toxin.</title>
        <authorList>
            <person name="Callol A."/>
            <person name="Pajuelo D."/>
            <person name="Ebbesson L."/>
            <person name="Teles M."/>
            <person name="MacKenzie S."/>
            <person name="Amaro C."/>
        </authorList>
    </citation>
    <scope>NUCLEOTIDE SEQUENCE</scope>
</reference>
<protein>
    <submittedName>
        <fullName evidence="1">Uncharacterized protein</fullName>
    </submittedName>
</protein>
<sequence length="24" mass="2671">MLDVWCPHTFGHVVYKLSLAGLLA</sequence>
<accession>A0A0E9TYU9</accession>
<name>A0A0E9TYU9_ANGAN</name>
<organism evidence="1">
    <name type="scientific">Anguilla anguilla</name>
    <name type="common">European freshwater eel</name>
    <name type="synonym">Muraena anguilla</name>
    <dbReference type="NCBI Taxonomy" id="7936"/>
    <lineage>
        <taxon>Eukaryota</taxon>
        <taxon>Metazoa</taxon>
        <taxon>Chordata</taxon>
        <taxon>Craniata</taxon>
        <taxon>Vertebrata</taxon>
        <taxon>Euteleostomi</taxon>
        <taxon>Actinopterygii</taxon>
        <taxon>Neopterygii</taxon>
        <taxon>Teleostei</taxon>
        <taxon>Anguilliformes</taxon>
        <taxon>Anguillidae</taxon>
        <taxon>Anguilla</taxon>
    </lineage>
</organism>
<reference evidence="1" key="1">
    <citation type="submission" date="2014-11" db="EMBL/GenBank/DDBJ databases">
        <authorList>
            <person name="Amaro Gonzalez C."/>
        </authorList>
    </citation>
    <scope>NUCLEOTIDE SEQUENCE</scope>
</reference>